<keyword evidence="3" id="KW-1185">Reference proteome</keyword>
<evidence type="ECO:0000313" key="2">
    <source>
        <dbReference type="EMBL" id="KAH3796866.1"/>
    </source>
</evidence>
<protein>
    <submittedName>
        <fullName evidence="2">Uncharacterized protein</fullName>
    </submittedName>
</protein>
<evidence type="ECO:0000256" key="1">
    <source>
        <dbReference type="SAM" id="MobiDB-lite"/>
    </source>
</evidence>
<dbReference type="Proteomes" id="UP000828390">
    <property type="component" value="Unassembled WGS sequence"/>
</dbReference>
<organism evidence="2 3">
    <name type="scientific">Dreissena polymorpha</name>
    <name type="common">Zebra mussel</name>
    <name type="synonym">Mytilus polymorpha</name>
    <dbReference type="NCBI Taxonomy" id="45954"/>
    <lineage>
        <taxon>Eukaryota</taxon>
        <taxon>Metazoa</taxon>
        <taxon>Spiralia</taxon>
        <taxon>Lophotrochozoa</taxon>
        <taxon>Mollusca</taxon>
        <taxon>Bivalvia</taxon>
        <taxon>Autobranchia</taxon>
        <taxon>Heteroconchia</taxon>
        <taxon>Euheterodonta</taxon>
        <taxon>Imparidentia</taxon>
        <taxon>Neoheterodontei</taxon>
        <taxon>Myida</taxon>
        <taxon>Dreissenoidea</taxon>
        <taxon>Dreissenidae</taxon>
        <taxon>Dreissena</taxon>
    </lineage>
</organism>
<proteinExistence type="predicted"/>
<dbReference type="AlphaFoldDB" id="A0A9D4J226"/>
<comment type="caution">
    <text evidence="2">The sequence shown here is derived from an EMBL/GenBank/DDBJ whole genome shotgun (WGS) entry which is preliminary data.</text>
</comment>
<evidence type="ECO:0000313" key="3">
    <source>
        <dbReference type="Proteomes" id="UP000828390"/>
    </source>
</evidence>
<reference evidence="2" key="1">
    <citation type="journal article" date="2019" name="bioRxiv">
        <title>The Genome of the Zebra Mussel, Dreissena polymorpha: A Resource for Invasive Species Research.</title>
        <authorList>
            <person name="McCartney M.A."/>
            <person name="Auch B."/>
            <person name="Kono T."/>
            <person name="Mallez S."/>
            <person name="Zhang Y."/>
            <person name="Obille A."/>
            <person name="Becker A."/>
            <person name="Abrahante J.E."/>
            <person name="Garbe J."/>
            <person name="Badalamenti J.P."/>
            <person name="Herman A."/>
            <person name="Mangelson H."/>
            <person name="Liachko I."/>
            <person name="Sullivan S."/>
            <person name="Sone E.D."/>
            <person name="Koren S."/>
            <person name="Silverstein K.A.T."/>
            <person name="Beckman K.B."/>
            <person name="Gohl D.M."/>
        </authorList>
    </citation>
    <scope>NUCLEOTIDE SEQUENCE</scope>
    <source>
        <strain evidence="2">Duluth1</strain>
        <tissue evidence="2">Whole animal</tissue>
    </source>
</reference>
<feature type="compositionally biased region" description="Polar residues" evidence="1">
    <location>
        <begin position="40"/>
        <end position="51"/>
    </location>
</feature>
<sequence length="72" mass="8118">MLVTLLRHEEATVDLTIRLVSEHALARVHRIEGYSRKSTENYSTPGTNMRTMKSPPHNYRGDAGRIAGLEPD</sequence>
<gene>
    <name evidence="2" type="ORF">DPMN_150443</name>
</gene>
<name>A0A9D4J226_DREPO</name>
<dbReference type="EMBL" id="JAIWYP010000007">
    <property type="protein sequence ID" value="KAH3796866.1"/>
    <property type="molecule type" value="Genomic_DNA"/>
</dbReference>
<accession>A0A9D4J226</accession>
<feature type="region of interest" description="Disordered" evidence="1">
    <location>
        <begin position="36"/>
        <end position="72"/>
    </location>
</feature>
<reference evidence="2" key="2">
    <citation type="submission" date="2020-11" db="EMBL/GenBank/DDBJ databases">
        <authorList>
            <person name="McCartney M.A."/>
            <person name="Auch B."/>
            <person name="Kono T."/>
            <person name="Mallez S."/>
            <person name="Becker A."/>
            <person name="Gohl D.M."/>
            <person name="Silverstein K.A.T."/>
            <person name="Koren S."/>
            <person name="Bechman K.B."/>
            <person name="Herman A."/>
            <person name="Abrahante J.E."/>
            <person name="Garbe J."/>
        </authorList>
    </citation>
    <scope>NUCLEOTIDE SEQUENCE</scope>
    <source>
        <strain evidence="2">Duluth1</strain>
        <tissue evidence="2">Whole animal</tissue>
    </source>
</reference>